<evidence type="ECO:0000256" key="1">
    <source>
        <dbReference type="SAM" id="MobiDB-lite"/>
    </source>
</evidence>
<dbReference type="WBParaSite" id="HCON_00056080-00001">
    <property type="protein sequence ID" value="HCON_00056080-00001"/>
    <property type="gene ID" value="HCON_00056080"/>
</dbReference>
<organism evidence="2 3">
    <name type="scientific">Haemonchus contortus</name>
    <name type="common">Barber pole worm</name>
    <dbReference type="NCBI Taxonomy" id="6289"/>
    <lineage>
        <taxon>Eukaryota</taxon>
        <taxon>Metazoa</taxon>
        <taxon>Ecdysozoa</taxon>
        <taxon>Nematoda</taxon>
        <taxon>Chromadorea</taxon>
        <taxon>Rhabditida</taxon>
        <taxon>Rhabditina</taxon>
        <taxon>Rhabditomorpha</taxon>
        <taxon>Strongyloidea</taxon>
        <taxon>Trichostrongylidae</taxon>
        <taxon>Haemonchus</taxon>
    </lineage>
</organism>
<accession>A0A7I4Y5K1</accession>
<feature type="region of interest" description="Disordered" evidence="1">
    <location>
        <begin position="72"/>
        <end position="117"/>
    </location>
</feature>
<protein>
    <submittedName>
        <fullName evidence="3">Uncharacterized protein</fullName>
    </submittedName>
</protein>
<keyword evidence="2" id="KW-1185">Reference proteome</keyword>
<proteinExistence type="predicted"/>
<dbReference type="AlphaFoldDB" id="A0A7I4Y5K1"/>
<sequence>MLNEHQNILKHEDQIYLRYEKKEVLLEQRGCQGTLAAAGSDWDVAGARYRAGIVPRLVKPLENSSLQLLIDSDEETDNEGVLGAPDGLLADAVESSDDEDSGGESDASIRKRAPQSATYQSNYIGSETAFLTAA</sequence>
<evidence type="ECO:0000313" key="2">
    <source>
        <dbReference type="Proteomes" id="UP000025227"/>
    </source>
</evidence>
<name>A0A7I4Y5K1_HAECO</name>
<evidence type="ECO:0000313" key="3">
    <source>
        <dbReference type="WBParaSite" id="HCON_00056080-00001"/>
    </source>
</evidence>
<feature type="compositionally biased region" description="Acidic residues" evidence="1">
    <location>
        <begin position="94"/>
        <end position="103"/>
    </location>
</feature>
<dbReference type="Proteomes" id="UP000025227">
    <property type="component" value="Unplaced"/>
</dbReference>
<reference evidence="3" key="1">
    <citation type="submission" date="2020-12" db="UniProtKB">
        <authorList>
            <consortium name="WormBaseParasite"/>
        </authorList>
    </citation>
    <scope>IDENTIFICATION</scope>
    <source>
        <strain evidence="3">MHco3</strain>
    </source>
</reference>